<feature type="transmembrane region" description="Helical" evidence="7">
    <location>
        <begin position="39"/>
        <end position="58"/>
    </location>
</feature>
<protein>
    <submittedName>
        <fullName evidence="8">Tartrate transporter</fullName>
    </submittedName>
</protein>
<keyword evidence="4 7" id="KW-1133">Transmembrane helix</keyword>
<keyword evidence="2" id="KW-0813">Transport</keyword>
<evidence type="ECO:0000256" key="1">
    <source>
        <dbReference type="ARBA" id="ARBA00004141"/>
    </source>
</evidence>
<feature type="transmembrane region" description="Helical" evidence="7">
    <location>
        <begin position="168"/>
        <end position="191"/>
    </location>
</feature>
<dbReference type="SUPFAM" id="SSF103473">
    <property type="entry name" value="MFS general substrate transporter"/>
    <property type="match status" value="1"/>
</dbReference>
<dbReference type="GO" id="GO:0022857">
    <property type="term" value="F:transmembrane transporter activity"/>
    <property type="evidence" value="ECO:0007669"/>
    <property type="project" value="InterPro"/>
</dbReference>
<keyword evidence="9" id="KW-1185">Reference proteome</keyword>
<dbReference type="AlphaFoldDB" id="A0A8H6DCG1"/>
<feature type="transmembrane region" description="Helical" evidence="7">
    <location>
        <begin position="369"/>
        <end position="390"/>
    </location>
</feature>
<dbReference type="PANTHER" id="PTHR43791:SF9">
    <property type="entry name" value="MAJOR FACILITATOR-TYPE TRANSPORTER HXNP"/>
    <property type="match status" value="1"/>
</dbReference>
<comment type="subcellular location">
    <subcellularLocation>
        <location evidence="1">Membrane</location>
        <topology evidence="1">Multi-pass membrane protein</topology>
    </subcellularLocation>
</comment>
<evidence type="ECO:0000256" key="7">
    <source>
        <dbReference type="SAM" id="Phobius"/>
    </source>
</evidence>
<feature type="transmembrane region" description="Helical" evidence="7">
    <location>
        <begin position="402"/>
        <end position="423"/>
    </location>
</feature>
<evidence type="ECO:0000313" key="9">
    <source>
        <dbReference type="Proteomes" id="UP000532311"/>
    </source>
</evidence>
<evidence type="ECO:0000256" key="4">
    <source>
        <dbReference type="ARBA" id="ARBA00022989"/>
    </source>
</evidence>
<dbReference type="Pfam" id="PF07690">
    <property type="entry name" value="MFS_1"/>
    <property type="match status" value="1"/>
</dbReference>
<evidence type="ECO:0000313" key="8">
    <source>
        <dbReference type="EMBL" id="KAF5712436.1"/>
    </source>
</evidence>
<name>A0A8H6DCG1_9HYPO</name>
<proteinExistence type="predicted"/>
<sequence>MASDDKQKHHGSLAFDQENGSHIVVDAAAERSYLRKMDAWLLSYLSVMYFFNAVDRSNLGNAETDGMSKDLNFKGEEFSLLILLFYVPNGLCDLPLNLLLKRFSGRIMLPSLMVGWGSMALLQAACKNFGGMLAIRLLLGAFEAGFFAGAVFYLTLFYQRGELGFRIAIFFGSALLASAFSGLISFGVFQIKDPHVHGWMWLFIIEEEEKHVARQRALRDGSGVIGEEFNIKECFKSWNSWKFAVWCVISLTYPVAFSTTSNFLPLIIRRLGYNTVITNLLTVPPNVAGFLVLLAVTWSSDRNRERTLHIVGSLSTSLVGLLILAIIDAEAHIAVAYFACFMLCAGAYIPSCLVHSWHNNNNLSENSRAATTGLLVGLGNLGGILSAGTFRTTYAPRYAPTLIGTAACNVTCIIFTLGLGFWMRKQNRMKNEAQGVELKAEDVATSEITHGEQDPRWSQVYMKHDIQLDTYQYDAKEQYLASPNISAWGTEASTARHPVNSISVIRPGLAIADCGWVGYTLGNNANRANIAVGA</sequence>
<dbReference type="GO" id="GO:0016020">
    <property type="term" value="C:membrane"/>
    <property type="evidence" value="ECO:0007669"/>
    <property type="project" value="UniProtKB-SubCell"/>
</dbReference>
<feature type="transmembrane region" description="Helical" evidence="7">
    <location>
        <begin position="308"/>
        <end position="327"/>
    </location>
</feature>
<keyword evidence="6" id="KW-0325">Glycoprotein</keyword>
<dbReference type="InterPro" id="IPR036259">
    <property type="entry name" value="MFS_trans_sf"/>
</dbReference>
<dbReference type="EMBL" id="JAAQPF010000170">
    <property type="protein sequence ID" value="KAF5712436.1"/>
    <property type="molecule type" value="Genomic_DNA"/>
</dbReference>
<feature type="transmembrane region" description="Helical" evidence="7">
    <location>
        <begin position="137"/>
        <end position="156"/>
    </location>
</feature>
<evidence type="ECO:0000256" key="6">
    <source>
        <dbReference type="ARBA" id="ARBA00023180"/>
    </source>
</evidence>
<dbReference type="FunFam" id="1.20.1250.20:FF:000013">
    <property type="entry name" value="MFS general substrate transporter"/>
    <property type="match status" value="1"/>
</dbReference>
<reference evidence="8 9" key="1">
    <citation type="submission" date="2020-05" db="EMBL/GenBank/DDBJ databases">
        <title>Identification and distribution of gene clusters putatively required for synthesis of sphingolipid metabolism inhibitors in phylogenetically diverse species of the filamentous fungus Fusarium.</title>
        <authorList>
            <person name="Kim H.-S."/>
            <person name="Busman M."/>
            <person name="Brown D.W."/>
            <person name="Divon H."/>
            <person name="Uhlig S."/>
            <person name="Proctor R.H."/>
        </authorList>
    </citation>
    <scope>NUCLEOTIDE SEQUENCE [LARGE SCALE GENOMIC DNA]</scope>
    <source>
        <strain evidence="8 9">NRRL 26131</strain>
    </source>
</reference>
<gene>
    <name evidence="8" type="ORF">FGLOB1_4518</name>
</gene>
<keyword evidence="5 7" id="KW-0472">Membrane</keyword>
<feature type="transmembrane region" description="Helical" evidence="7">
    <location>
        <begin position="276"/>
        <end position="296"/>
    </location>
</feature>
<dbReference type="InterPro" id="IPR011701">
    <property type="entry name" value="MFS"/>
</dbReference>
<keyword evidence="3 7" id="KW-0812">Transmembrane</keyword>
<comment type="caution">
    <text evidence="8">The sequence shown here is derived from an EMBL/GenBank/DDBJ whole genome shotgun (WGS) entry which is preliminary data.</text>
</comment>
<evidence type="ECO:0000256" key="5">
    <source>
        <dbReference type="ARBA" id="ARBA00023136"/>
    </source>
</evidence>
<organism evidence="8 9">
    <name type="scientific">Fusarium globosum</name>
    <dbReference type="NCBI Taxonomy" id="78864"/>
    <lineage>
        <taxon>Eukaryota</taxon>
        <taxon>Fungi</taxon>
        <taxon>Dikarya</taxon>
        <taxon>Ascomycota</taxon>
        <taxon>Pezizomycotina</taxon>
        <taxon>Sordariomycetes</taxon>
        <taxon>Hypocreomycetidae</taxon>
        <taxon>Hypocreales</taxon>
        <taxon>Nectriaceae</taxon>
        <taxon>Fusarium</taxon>
        <taxon>Fusarium fujikuroi species complex</taxon>
    </lineage>
</organism>
<dbReference type="PANTHER" id="PTHR43791">
    <property type="entry name" value="PERMEASE-RELATED"/>
    <property type="match status" value="1"/>
</dbReference>
<evidence type="ECO:0000256" key="2">
    <source>
        <dbReference type="ARBA" id="ARBA00022448"/>
    </source>
</evidence>
<accession>A0A8H6DCG1</accession>
<feature type="transmembrane region" description="Helical" evidence="7">
    <location>
        <begin position="78"/>
        <end position="100"/>
    </location>
</feature>
<feature type="transmembrane region" description="Helical" evidence="7">
    <location>
        <begin position="334"/>
        <end position="357"/>
    </location>
</feature>
<evidence type="ECO:0000256" key="3">
    <source>
        <dbReference type="ARBA" id="ARBA00022692"/>
    </source>
</evidence>
<dbReference type="Gene3D" id="1.20.1250.20">
    <property type="entry name" value="MFS general substrate transporter like domains"/>
    <property type="match status" value="2"/>
</dbReference>
<feature type="transmembrane region" description="Helical" evidence="7">
    <location>
        <begin position="243"/>
        <end position="264"/>
    </location>
</feature>
<dbReference type="Proteomes" id="UP000532311">
    <property type="component" value="Unassembled WGS sequence"/>
</dbReference>